<dbReference type="InterPro" id="IPR014576">
    <property type="entry name" value="Pesterase_YhaO"/>
</dbReference>
<dbReference type="EMBL" id="SMAB01000002">
    <property type="protein sequence ID" value="TCS84190.1"/>
    <property type="molecule type" value="Genomic_DNA"/>
</dbReference>
<dbReference type="PANTHER" id="PTHR30337">
    <property type="entry name" value="COMPONENT OF ATP-DEPENDENT DSDNA EXONUCLEASE"/>
    <property type="match status" value="1"/>
</dbReference>
<proteinExistence type="predicted"/>
<evidence type="ECO:0000313" key="3">
    <source>
        <dbReference type="EMBL" id="TCS84190.1"/>
    </source>
</evidence>
<comment type="caution">
    <text evidence="3">The sequence shown here is derived from an EMBL/GenBank/DDBJ whole genome shotgun (WGS) entry which is preliminary data.</text>
</comment>
<dbReference type="CDD" id="cd00840">
    <property type="entry name" value="MPP_Mre11_N"/>
    <property type="match status" value="1"/>
</dbReference>
<dbReference type="InterPro" id="IPR029052">
    <property type="entry name" value="Metallo-depent_PP-like"/>
</dbReference>
<evidence type="ECO:0000259" key="2">
    <source>
        <dbReference type="Pfam" id="PF00149"/>
    </source>
</evidence>
<dbReference type="Pfam" id="PF00149">
    <property type="entry name" value="Metallophos"/>
    <property type="match status" value="1"/>
</dbReference>
<keyword evidence="3" id="KW-0269">Exonuclease</keyword>
<reference evidence="3 4" key="1">
    <citation type="submission" date="2019-03" db="EMBL/GenBank/DDBJ databases">
        <title>Genomic Encyclopedia of Type Strains, Phase IV (KMG-IV): sequencing the most valuable type-strain genomes for metagenomic binning, comparative biology and taxonomic classification.</title>
        <authorList>
            <person name="Goeker M."/>
        </authorList>
    </citation>
    <scope>NUCLEOTIDE SEQUENCE [LARGE SCALE GENOMIC DNA]</scope>
    <source>
        <strain evidence="3 4">DSM 23802</strain>
    </source>
</reference>
<dbReference type="InterPro" id="IPR041796">
    <property type="entry name" value="Mre11_N"/>
</dbReference>
<keyword evidence="1" id="KW-0378">Hydrolase</keyword>
<keyword evidence="3" id="KW-0540">Nuclease</keyword>
<dbReference type="AlphaFoldDB" id="A0A4R3KL11"/>
<name>A0A4R3KL11_9BACI</name>
<dbReference type="InterPro" id="IPR004843">
    <property type="entry name" value="Calcineurin-like_PHP"/>
</dbReference>
<evidence type="ECO:0000313" key="4">
    <source>
        <dbReference type="Proteomes" id="UP000295788"/>
    </source>
</evidence>
<dbReference type="RefSeq" id="WP_165894940.1">
    <property type="nucleotide sequence ID" value="NZ_SMAB01000002.1"/>
</dbReference>
<dbReference type="PIRSF" id="PIRSF033091">
    <property type="entry name" value="Pesterase_YhaO"/>
    <property type="match status" value="1"/>
</dbReference>
<organism evidence="3 4">
    <name type="scientific">Tepidibacillus fermentans</name>
    <dbReference type="NCBI Taxonomy" id="1281767"/>
    <lineage>
        <taxon>Bacteria</taxon>
        <taxon>Bacillati</taxon>
        <taxon>Bacillota</taxon>
        <taxon>Bacilli</taxon>
        <taxon>Bacillales</taxon>
        <taxon>Bacillaceae</taxon>
        <taxon>Tepidibacillus</taxon>
    </lineage>
</organism>
<gene>
    <name evidence="3" type="ORF">EDD72_102234</name>
</gene>
<dbReference type="PANTHER" id="PTHR30337:SF7">
    <property type="entry name" value="PHOSPHOESTERASE"/>
    <property type="match status" value="1"/>
</dbReference>
<dbReference type="GO" id="GO:0004527">
    <property type="term" value="F:exonuclease activity"/>
    <property type="evidence" value="ECO:0007669"/>
    <property type="project" value="UniProtKB-KW"/>
</dbReference>
<sequence length="418" mass="49140">MASFRFIHTADLHLDSPFKGLRHLPKQIVSEIYESTFRSFDRIVEYCIEKEVDFLLIAGDVYDLEVQSLRAQIYLKRSLEKLNQHGIHTFIIHGNHDPIDQQKAQIKWPERVHFFSGDRVEGISFLKENKEIARIVGRSYPMKAFMENIVKDYHRQNPNLFHIGLLHTNVDGQQNHDPYCPSRLQELISGEMDYWALGHIHKQMILHRGPYVIYPGNPQGRHIQETGDKGCYYVEVVDNEVQSIQWLSTAQIRWETIELDISQITTIDDLINLIEMEIEERLIQIKRPMLTRVILKGQTSLHILINEEDQRKEIEEVLNVHLIEQQPWAWIETIQAGTQPPISIEKIGEQGSFLADYLSQIEHFFKKMDTETIKKEILSELFRHRGIKKHFSSLTNEDMEEIKNQIINYAYEYLLGKE</sequence>
<accession>A0A4R3KL11</accession>
<dbReference type="InterPro" id="IPR050535">
    <property type="entry name" value="DNA_Repair-Maintenance_Comp"/>
</dbReference>
<protein>
    <submittedName>
        <fullName evidence="3">DNA repair exonuclease SbcCD nuclease subunit</fullName>
    </submittedName>
</protein>
<keyword evidence="4" id="KW-1185">Reference proteome</keyword>
<dbReference type="SUPFAM" id="SSF56300">
    <property type="entry name" value="Metallo-dependent phosphatases"/>
    <property type="match status" value="1"/>
</dbReference>
<dbReference type="Proteomes" id="UP000295788">
    <property type="component" value="Unassembled WGS sequence"/>
</dbReference>
<evidence type="ECO:0000256" key="1">
    <source>
        <dbReference type="ARBA" id="ARBA00022801"/>
    </source>
</evidence>
<dbReference type="Gene3D" id="3.60.21.10">
    <property type="match status" value="1"/>
</dbReference>
<feature type="domain" description="Calcineurin-like phosphoesterase" evidence="2">
    <location>
        <begin position="4"/>
        <end position="202"/>
    </location>
</feature>